<proteinExistence type="predicted"/>
<reference evidence="1" key="1">
    <citation type="submission" date="2014-09" db="EMBL/GenBank/DDBJ databases">
        <authorList>
            <person name="Magalhaes I.L.F."/>
            <person name="Oliveira U."/>
            <person name="Santos F.R."/>
            <person name="Vidigal T.H.D.A."/>
            <person name="Brescovit A.D."/>
            <person name="Santos A.J."/>
        </authorList>
    </citation>
    <scope>NUCLEOTIDE SEQUENCE</scope>
    <source>
        <tissue evidence="1">Shoot tissue taken approximately 20 cm above the soil surface</tissue>
    </source>
</reference>
<evidence type="ECO:0000313" key="1">
    <source>
        <dbReference type="EMBL" id="JAD82172.1"/>
    </source>
</evidence>
<dbReference type="EMBL" id="GBRH01215723">
    <property type="protein sequence ID" value="JAD82172.1"/>
    <property type="molecule type" value="Transcribed_RNA"/>
</dbReference>
<protein>
    <submittedName>
        <fullName evidence="1">Uncharacterized protein</fullName>
    </submittedName>
</protein>
<dbReference type="AlphaFoldDB" id="A0A0A9DEK4"/>
<accession>A0A0A9DEK4</accession>
<name>A0A0A9DEK4_ARUDO</name>
<organism evidence="1">
    <name type="scientific">Arundo donax</name>
    <name type="common">Giant reed</name>
    <name type="synonym">Donax arundinaceus</name>
    <dbReference type="NCBI Taxonomy" id="35708"/>
    <lineage>
        <taxon>Eukaryota</taxon>
        <taxon>Viridiplantae</taxon>
        <taxon>Streptophyta</taxon>
        <taxon>Embryophyta</taxon>
        <taxon>Tracheophyta</taxon>
        <taxon>Spermatophyta</taxon>
        <taxon>Magnoliopsida</taxon>
        <taxon>Liliopsida</taxon>
        <taxon>Poales</taxon>
        <taxon>Poaceae</taxon>
        <taxon>PACMAD clade</taxon>
        <taxon>Arundinoideae</taxon>
        <taxon>Arundineae</taxon>
        <taxon>Arundo</taxon>
    </lineage>
</organism>
<sequence length="108" mass="12420">MEHMYPSSLPSRPCPSHRRLAGRRYDPFKLLVSPSHHLVFTISAVYIHGPTHRPISLYHDLFAFRGDLICSYLQTGLCLFNRSTHHRGPLPQIYLAADCRHGDGRVRE</sequence>
<reference evidence="1" key="2">
    <citation type="journal article" date="2015" name="Data Brief">
        <title>Shoot transcriptome of the giant reed, Arundo donax.</title>
        <authorList>
            <person name="Barrero R.A."/>
            <person name="Guerrero F.D."/>
            <person name="Moolhuijzen P."/>
            <person name="Goolsby J.A."/>
            <person name="Tidwell J."/>
            <person name="Bellgard S.E."/>
            <person name="Bellgard M.I."/>
        </authorList>
    </citation>
    <scope>NUCLEOTIDE SEQUENCE</scope>
    <source>
        <tissue evidence="1">Shoot tissue taken approximately 20 cm above the soil surface</tissue>
    </source>
</reference>